<feature type="domain" description="Ethylene insensitive 3-like DNA-binding" evidence="6">
    <location>
        <begin position="47"/>
        <end position="117"/>
    </location>
</feature>
<feature type="domain" description="Ethylene insensitive 3-like DNA-binding" evidence="6">
    <location>
        <begin position="142"/>
        <end position="232"/>
    </location>
</feature>
<dbReference type="InterPro" id="IPR023278">
    <property type="entry name" value="Ethylene_insens-like_DNA-bd"/>
</dbReference>
<keyword evidence="8" id="KW-1185">Reference proteome</keyword>
<dbReference type="GO" id="GO:0003700">
    <property type="term" value="F:DNA-binding transcription factor activity"/>
    <property type="evidence" value="ECO:0007669"/>
    <property type="project" value="InterPro"/>
</dbReference>
<dbReference type="AlphaFoldDB" id="A0AAV8S578"/>
<dbReference type="InterPro" id="IPR047091">
    <property type="entry name" value="EIN3-like_DNA-bd"/>
</dbReference>
<comment type="subcellular location">
    <subcellularLocation>
        <location evidence="1">Nucleus</location>
    </subcellularLocation>
</comment>
<dbReference type="EMBL" id="JAIWQS010000215">
    <property type="protein sequence ID" value="KAJ8747218.1"/>
    <property type="molecule type" value="Genomic_DNA"/>
</dbReference>
<evidence type="ECO:0000256" key="3">
    <source>
        <dbReference type="ARBA" id="ARBA00022745"/>
    </source>
</evidence>
<evidence type="ECO:0000256" key="1">
    <source>
        <dbReference type="ARBA" id="ARBA00004123"/>
    </source>
</evidence>
<dbReference type="GO" id="GO:0003677">
    <property type="term" value="F:DNA binding"/>
    <property type="evidence" value="ECO:0007669"/>
    <property type="project" value="TreeGrafter"/>
</dbReference>
<dbReference type="GO" id="GO:0009873">
    <property type="term" value="P:ethylene-activated signaling pathway"/>
    <property type="evidence" value="ECO:0007669"/>
    <property type="project" value="UniProtKB-KW"/>
</dbReference>
<dbReference type="Proteomes" id="UP001159364">
    <property type="component" value="Unassembled WGS sequence"/>
</dbReference>
<keyword evidence="3" id="KW-0936">Ethylene signaling pathway</keyword>
<accession>A0AAV8S578</accession>
<dbReference type="SUPFAM" id="SSF116768">
    <property type="entry name" value="DNA-binding domain of EIN3-like"/>
    <property type="match status" value="1"/>
</dbReference>
<dbReference type="PANTHER" id="PTHR33305">
    <property type="entry name" value="ETHYLENE INSENSITIVE 3-LIKE 2 PROTEIN"/>
    <property type="match status" value="1"/>
</dbReference>
<feature type="region of interest" description="Disordered" evidence="5">
    <location>
        <begin position="65"/>
        <end position="88"/>
    </location>
</feature>
<evidence type="ECO:0000313" key="8">
    <source>
        <dbReference type="Proteomes" id="UP001159364"/>
    </source>
</evidence>
<dbReference type="Gene3D" id="1.10.3180.10">
    <property type="entry name" value="DNA-binding domain of EIN3-like"/>
    <property type="match status" value="1"/>
</dbReference>
<name>A0AAV8S578_9ROSI</name>
<dbReference type="GO" id="GO:0005634">
    <property type="term" value="C:nucleus"/>
    <property type="evidence" value="ECO:0007669"/>
    <property type="project" value="UniProtKB-SubCell"/>
</dbReference>
<dbReference type="PANTHER" id="PTHR33305:SF53">
    <property type="entry name" value="ETHYLENE INSENSITIVE 3-LIKE 1 PROTEIN"/>
    <property type="match status" value="1"/>
</dbReference>
<comment type="caution">
    <text evidence="7">The sequence shown here is derived from an EMBL/GenBank/DDBJ whole genome shotgun (WGS) entry which is preliminary data.</text>
</comment>
<comment type="similarity">
    <text evidence="2">Belongs to the EIN3 family.</text>
</comment>
<evidence type="ECO:0000256" key="5">
    <source>
        <dbReference type="SAM" id="MobiDB-lite"/>
    </source>
</evidence>
<protein>
    <recommendedName>
        <fullName evidence="6">Ethylene insensitive 3-like DNA-binding domain-containing protein</fullName>
    </recommendedName>
</protein>
<dbReference type="Pfam" id="PF04873">
    <property type="entry name" value="EIN3_DNA-bd"/>
    <property type="match status" value="2"/>
</dbReference>
<evidence type="ECO:0000256" key="2">
    <source>
        <dbReference type="ARBA" id="ARBA00009416"/>
    </source>
</evidence>
<reference evidence="7 8" key="1">
    <citation type="submission" date="2021-09" db="EMBL/GenBank/DDBJ databases">
        <title>Genomic insights and catalytic innovation underlie evolution of tropane alkaloids biosynthesis.</title>
        <authorList>
            <person name="Wang Y.-J."/>
            <person name="Tian T."/>
            <person name="Huang J.-P."/>
            <person name="Huang S.-X."/>
        </authorList>
    </citation>
    <scope>NUCLEOTIDE SEQUENCE [LARGE SCALE GENOMIC DNA]</scope>
    <source>
        <strain evidence="7">KIB-2018</strain>
        <tissue evidence="7">Leaf</tissue>
    </source>
</reference>
<gene>
    <name evidence="7" type="ORF">K2173_008860</name>
</gene>
<proteinExistence type="inferred from homology"/>
<evidence type="ECO:0000256" key="4">
    <source>
        <dbReference type="ARBA" id="ARBA00023242"/>
    </source>
</evidence>
<evidence type="ECO:0000259" key="6">
    <source>
        <dbReference type="Pfam" id="PF04873"/>
    </source>
</evidence>
<dbReference type="InterPro" id="IPR006957">
    <property type="entry name" value="EIN3"/>
</dbReference>
<organism evidence="7 8">
    <name type="scientific">Erythroxylum novogranatense</name>
    <dbReference type="NCBI Taxonomy" id="1862640"/>
    <lineage>
        <taxon>Eukaryota</taxon>
        <taxon>Viridiplantae</taxon>
        <taxon>Streptophyta</taxon>
        <taxon>Embryophyta</taxon>
        <taxon>Tracheophyta</taxon>
        <taxon>Spermatophyta</taxon>
        <taxon>Magnoliopsida</taxon>
        <taxon>eudicotyledons</taxon>
        <taxon>Gunneridae</taxon>
        <taxon>Pentapetalae</taxon>
        <taxon>rosids</taxon>
        <taxon>fabids</taxon>
        <taxon>Malpighiales</taxon>
        <taxon>Erythroxylaceae</taxon>
        <taxon>Erythroxylum</taxon>
    </lineage>
</organism>
<sequence>MGIFEEMGFCGNFDMISASLGQGELSPEPEQFATMEEDYIDEEMDIDELERRMWRDRILLRRRKEQNKSKEGVDNAKQCQSQEQARRKKMSRAQDGILKYLLKMMEVCKAQGFVYGSFLRREASDRSIGQSSGLVEGKEALPIEKAPPPWWPTGTEEWWPQLGLHKDQGPPPYKKPHDLNKARKVSVLTAVIKHMSPDIAKIRKLVRQSKCLQDKMTAKESATWLAIINQEETLSRKLYPDSCQPVSTGERDSFIIGDASDYDVDMVDDEPTPEVEEDMKARNIDIFDMGAAVIQNDRLMVAPMASHIKGEVVETNSNFIKKRKQTTNEPHVMMDHKFYTCEFPECPHSDYRLGFLDRIARNNHQRNCHYRTDSSQGFGLSNFQINEDKPAICSLPFSQARQATQPMNQRAGINLSGLGLPDDGQKMISDLISLYDTNVEQDKNLNPGTVNVIGDENQKFKFQQDDNFYGLLGNNTSNETNMPIKGTVFTSSDVRFDLGFEANINDSFTDFRYFNPASVESSVDPVPKHDTSLWYL</sequence>
<evidence type="ECO:0000313" key="7">
    <source>
        <dbReference type="EMBL" id="KAJ8747218.1"/>
    </source>
</evidence>
<keyword evidence="4" id="KW-0539">Nucleus</keyword>